<evidence type="ECO:0000313" key="3">
    <source>
        <dbReference type="EMBL" id="AXX92109.1"/>
    </source>
</evidence>
<dbReference type="RefSeq" id="WP_099341154.1">
    <property type="nucleotide sequence ID" value="NZ_CP032098.1"/>
</dbReference>
<dbReference type="Proteomes" id="UP000221222">
    <property type="component" value="Unassembled WGS sequence"/>
</dbReference>
<accession>A0A2G1DLH0</accession>
<protein>
    <submittedName>
        <fullName evidence="3">Cache sensor-containing signal transduction protein</fullName>
    </submittedName>
</protein>
<dbReference type="KEGG" id="amol:AMOL_1125"/>
<reference evidence="3 6" key="2">
    <citation type="submission" date="2018-08" db="EMBL/GenBank/DDBJ databases">
        <title>Complete genome of the Arcobacter molluscorum type strain LMG 25693.</title>
        <authorList>
            <person name="Miller W.G."/>
            <person name="Yee E."/>
            <person name="Bono J.L."/>
        </authorList>
    </citation>
    <scope>NUCLEOTIDE SEQUENCE [LARGE SCALE GENOMIC DNA]</scope>
    <source>
        <strain evidence="3 6">CECT 7696</strain>
    </source>
</reference>
<dbReference type="SUPFAM" id="SSF103190">
    <property type="entry name" value="Sensory domain-like"/>
    <property type="match status" value="1"/>
</dbReference>
<keyword evidence="1" id="KW-1133">Transmembrane helix</keyword>
<proteinExistence type="predicted"/>
<evidence type="ECO:0000256" key="1">
    <source>
        <dbReference type="SAM" id="Phobius"/>
    </source>
</evidence>
<keyword evidence="5" id="KW-1185">Reference proteome</keyword>
<sequence length="272" mass="31893">MKNRNIIGIILIVLFSASTLIWVFNNYLTSQKKQKDEKIIDLYLGELSGLINKNKNLVLTASVLLAKDESIKKCLKTDNQNSCFKYLIKSKQGLLNTQIFDNLKIHVHDKDLKSFFRLWDPKKERDSLKSFRYSLSIVKEEKRSISCIEIGRYSMLIRGITPVFDEDKYIGSIEAITNFDSIIKHFRQQNISLYILMKNKYKNIASKIDFNNEQKLKNYILLNQTNKNISFLYDLKLDGTNYEKKGSFYLVSTPIYDIRKTIIGYYVLKLYL</sequence>
<keyword evidence="1" id="KW-0472">Membrane</keyword>
<evidence type="ECO:0000313" key="6">
    <source>
        <dbReference type="Proteomes" id="UP000262712"/>
    </source>
</evidence>
<dbReference type="AlphaFoldDB" id="A0A2G1DLH0"/>
<dbReference type="InterPro" id="IPR029150">
    <property type="entry name" value="dCache_3"/>
</dbReference>
<feature type="domain" description="Double Cache" evidence="2">
    <location>
        <begin position="50"/>
        <end position="266"/>
    </location>
</feature>
<evidence type="ECO:0000259" key="2">
    <source>
        <dbReference type="Pfam" id="PF14827"/>
    </source>
</evidence>
<keyword evidence="1" id="KW-0812">Transmembrane</keyword>
<reference evidence="4 5" key="1">
    <citation type="submission" date="2017-09" db="EMBL/GenBank/DDBJ databases">
        <title>Arcobacter canalis sp. nov., a new species isolated from a water canal contaminated with urban sewage.</title>
        <authorList>
            <person name="Perez-Cataluna A."/>
            <person name="Salas-Masso N."/>
            <person name="Figueras M.J."/>
        </authorList>
    </citation>
    <scope>NUCLEOTIDE SEQUENCE [LARGE SCALE GENOMIC DNA]</scope>
    <source>
        <strain evidence="4 5">F98-3</strain>
    </source>
</reference>
<feature type="transmembrane region" description="Helical" evidence="1">
    <location>
        <begin position="6"/>
        <end position="28"/>
    </location>
</feature>
<dbReference type="EMBL" id="NXFY01000001">
    <property type="protein sequence ID" value="PHO19337.1"/>
    <property type="molecule type" value="Genomic_DNA"/>
</dbReference>
<dbReference type="Pfam" id="PF14827">
    <property type="entry name" value="dCache_3"/>
    <property type="match status" value="1"/>
</dbReference>
<evidence type="ECO:0000313" key="5">
    <source>
        <dbReference type="Proteomes" id="UP000221222"/>
    </source>
</evidence>
<name>A0A2G1DLH0_9BACT</name>
<dbReference type="EMBL" id="CP032098">
    <property type="protein sequence ID" value="AXX92109.1"/>
    <property type="molecule type" value="Genomic_DNA"/>
</dbReference>
<evidence type="ECO:0000313" key="4">
    <source>
        <dbReference type="EMBL" id="PHO19337.1"/>
    </source>
</evidence>
<dbReference type="InterPro" id="IPR029151">
    <property type="entry name" value="Sensor-like_sf"/>
</dbReference>
<gene>
    <name evidence="3" type="ORF">AMOL_1125</name>
    <name evidence="4" type="ORF">CPU12_00740</name>
</gene>
<dbReference type="Proteomes" id="UP000262712">
    <property type="component" value="Chromosome"/>
</dbReference>
<organism evidence="4 5">
    <name type="scientific">Malaciobacter molluscorum LMG 25693</name>
    <dbReference type="NCBI Taxonomy" id="870501"/>
    <lineage>
        <taxon>Bacteria</taxon>
        <taxon>Pseudomonadati</taxon>
        <taxon>Campylobacterota</taxon>
        <taxon>Epsilonproteobacteria</taxon>
        <taxon>Campylobacterales</taxon>
        <taxon>Arcobacteraceae</taxon>
        <taxon>Malaciobacter</taxon>
    </lineage>
</organism>